<keyword evidence="3" id="KW-1185">Reference proteome</keyword>
<evidence type="ECO:0000313" key="2">
    <source>
        <dbReference type="EMBL" id="ABD82500.1"/>
    </source>
</evidence>
<dbReference type="eggNOG" id="ENOG502ZWWU">
    <property type="taxonomic scope" value="Bacteria"/>
</dbReference>
<keyword evidence="1" id="KW-0732">Signal</keyword>
<dbReference type="AlphaFoldDB" id="Q21FM9"/>
<dbReference type="RefSeq" id="WP_011469716.1">
    <property type="nucleotide sequence ID" value="NC_007912.1"/>
</dbReference>
<accession>Q21FM9</accession>
<feature type="chain" id="PRO_5004199957" evidence="1">
    <location>
        <begin position="19"/>
        <end position="115"/>
    </location>
</feature>
<dbReference type="Proteomes" id="UP000001947">
    <property type="component" value="Chromosome"/>
</dbReference>
<dbReference type="HOGENOM" id="CLU_2107243_0_0_6"/>
<protein>
    <submittedName>
        <fullName evidence="2">Uncharacterized protein</fullName>
    </submittedName>
</protein>
<feature type="signal peptide" evidence="1">
    <location>
        <begin position="1"/>
        <end position="18"/>
    </location>
</feature>
<proteinExistence type="predicted"/>
<gene>
    <name evidence="2" type="ordered locus">Sde_3243</name>
</gene>
<organism evidence="2 3">
    <name type="scientific">Saccharophagus degradans (strain 2-40 / ATCC 43961 / DSM 17024)</name>
    <dbReference type="NCBI Taxonomy" id="203122"/>
    <lineage>
        <taxon>Bacteria</taxon>
        <taxon>Pseudomonadati</taxon>
        <taxon>Pseudomonadota</taxon>
        <taxon>Gammaproteobacteria</taxon>
        <taxon>Cellvibrionales</taxon>
        <taxon>Cellvibrionaceae</taxon>
        <taxon>Saccharophagus</taxon>
    </lineage>
</organism>
<name>Q21FM9_SACD2</name>
<dbReference type="KEGG" id="sde:Sde_3243"/>
<dbReference type="GeneID" id="98614865"/>
<evidence type="ECO:0000313" key="3">
    <source>
        <dbReference type="Proteomes" id="UP000001947"/>
    </source>
</evidence>
<sequence length="115" mass="12668">MKQVFFLFLMLFGSVVHSAELVEHKAKVTRISGHSNTYTSYSESESGVFFIFMAGLPNACGNGMGRIAITHNHPLFSTVVSAAMLARTTGEPMTIVYLNSCTVRNNSWDFGSFTF</sequence>
<dbReference type="EMBL" id="CP000282">
    <property type="protein sequence ID" value="ABD82500.1"/>
    <property type="molecule type" value="Genomic_DNA"/>
</dbReference>
<evidence type="ECO:0000256" key="1">
    <source>
        <dbReference type="SAM" id="SignalP"/>
    </source>
</evidence>
<reference evidence="2 3" key="1">
    <citation type="journal article" date="2008" name="PLoS Genet.">
        <title>Complete genome sequence of the complex carbohydrate-degrading marine bacterium, Saccharophagus degradans strain 2-40 T.</title>
        <authorList>
            <person name="Weiner R.M."/>
            <person name="Taylor L.E.II."/>
            <person name="Henrissat B."/>
            <person name="Hauser L."/>
            <person name="Land M."/>
            <person name="Coutinho P.M."/>
            <person name="Rancurel C."/>
            <person name="Saunders E.H."/>
            <person name="Longmire A.G."/>
            <person name="Zhang H."/>
            <person name="Bayer E.A."/>
            <person name="Gilbert H.J."/>
            <person name="Larimer F."/>
            <person name="Zhulin I.B."/>
            <person name="Ekborg N.A."/>
            <person name="Lamed R."/>
            <person name="Richardson P.M."/>
            <person name="Borovok I."/>
            <person name="Hutcheson S."/>
        </authorList>
    </citation>
    <scope>NUCLEOTIDE SEQUENCE [LARGE SCALE GENOMIC DNA]</scope>
    <source>
        <strain evidence="3">2-40 / ATCC 43961 / DSM 17024</strain>
    </source>
</reference>